<feature type="transmembrane region" description="Helical" evidence="1">
    <location>
        <begin position="163"/>
        <end position="180"/>
    </location>
</feature>
<dbReference type="PATRIC" id="fig|862908.3.peg.454"/>
<reference evidence="3" key="1">
    <citation type="journal article" date="2013" name="ISME J.">
        <title>A small predatory core genome in the divergent marine Bacteriovorax marinus SJ and the terrestrial Bdellovibrio bacteriovorus.</title>
        <authorList>
            <person name="Crossman L.C."/>
            <person name="Chen H."/>
            <person name="Cerdeno-Tarraga A.M."/>
            <person name="Brooks K."/>
            <person name="Quail M.A."/>
            <person name="Pineiro S.A."/>
            <person name="Hobley L."/>
            <person name="Sockett R.E."/>
            <person name="Bentley S.D."/>
            <person name="Parkhill J."/>
            <person name="Williams H.N."/>
            <person name="Stine O.C."/>
        </authorList>
    </citation>
    <scope>NUCLEOTIDE SEQUENCE [LARGE SCALE GENOMIC DNA]</scope>
    <source>
        <strain evidence="3">ATCC BAA-682 / DSM 15412 / SJ</strain>
    </source>
</reference>
<name>E1X4G0_HALMS</name>
<dbReference type="EMBL" id="FQ312005">
    <property type="protein sequence ID" value="CBW25390.1"/>
    <property type="molecule type" value="Genomic_DNA"/>
</dbReference>
<dbReference type="STRING" id="862908.BMS_0477"/>
<keyword evidence="1" id="KW-0472">Membrane</keyword>
<dbReference type="KEGG" id="bmx:BMS_0477"/>
<keyword evidence="1" id="KW-1133">Transmembrane helix</keyword>
<organism evidence="2 3">
    <name type="scientific">Halobacteriovorax marinus (strain ATCC BAA-682 / DSM 15412 / SJ)</name>
    <name type="common">Bacteriovorax marinus</name>
    <dbReference type="NCBI Taxonomy" id="862908"/>
    <lineage>
        <taxon>Bacteria</taxon>
        <taxon>Pseudomonadati</taxon>
        <taxon>Bdellovibrionota</taxon>
        <taxon>Bacteriovoracia</taxon>
        <taxon>Bacteriovoracales</taxon>
        <taxon>Halobacteriovoraceae</taxon>
        <taxon>Halobacteriovorax</taxon>
    </lineage>
</organism>
<dbReference type="HOGENOM" id="CLU_091604_0_0_7"/>
<gene>
    <name evidence="2" type="ordered locus">BMS_0477</name>
</gene>
<dbReference type="InterPro" id="IPR043130">
    <property type="entry name" value="CDP-OH_PTrfase_TM_dom"/>
</dbReference>
<evidence type="ECO:0000313" key="3">
    <source>
        <dbReference type="Proteomes" id="UP000008963"/>
    </source>
</evidence>
<feature type="transmembrane region" description="Helical" evidence="1">
    <location>
        <begin position="30"/>
        <end position="48"/>
    </location>
</feature>
<dbReference type="Proteomes" id="UP000008963">
    <property type="component" value="Chromosome"/>
</dbReference>
<proteinExistence type="predicted"/>
<accession>E1X4G0</accession>
<evidence type="ECO:0000313" key="2">
    <source>
        <dbReference type="EMBL" id="CBW25390.1"/>
    </source>
</evidence>
<protein>
    <submittedName>
        <fullName evidence="2">Membrane protein</fullName>
    </submittedName>
</protein>
<dbReference type="Gene3D" id="1.20.120.1760">
    <property type="match status" value="1"/>
</dbReference>
<keyword evidence="3" id="KW-1185">Reference proteome</keyword>
<keyword evidence="1" id="KW-0812">Transmembrane</keyword>
<evidence type="ECO:0000256" key="1">
    <source>
        <dbReference type="SAM" id="Phobius"/>
    </source>
</evidence>
<feature type="transmembrane region" description="Helical" evidence="1">
    <location>
        <begin position="118"/>
        <end position="142"/>
    </location>
</feature>
<dbReference type="AlphaFoldDB" id="E1X4G0"/>
<feature type="transmembrane region" description="Helical" evidence="1">
    <location>
        <begin position="186"/>
        <end position="206"/>
    </location>
</feature>
<dbReference type="eggNOG" id="COG0558">
    <property type="taxonomic scope" value="Bacteria"/>
</dbReference>
<sequence>MGYLMDRRPLKVRGATWAKKLAKMLSDLGLTPNAISILSVVFAFLVLFSAKEAHANKLFLILSAALIQLRLICNLLDGMVAVEHGKSKPNGELFNDVPDRFADAFIILGASFYVQKDLFFLTATNVAWIATCLAITTAYIRVLGKSLGTSSYFIGPMAKQHRMFLITVALILEYFLYGTAYAQKVIYFTLVLIAFGSLITIFRRLIIISNDLNKGELR</sequence>
<feature type="transmembrane region" description="Helical" evidence="1">
    <location>
        <begin position="60"/>
        <end position="82"/>
    </location>
</feature>